<proteinExistence type="predicted"/>
<dbReference type="InterPro" id="IPR029058">
    <property type="entry name" value="AB_hydrolase_fold"/>
</dbReference>
<dbReference type="InterPro" id="IPR002018">
    <property type="entry name" value="CarbesteraseB"/>
</dbReference>
<accession>A0A0F7V956</accession>
<evidence type="ECO:0000259" key="2">
    <source>
        <dbReference type="Pfam" id="PF00135"/>
    </source>
</evidence>
<dbReference type="Gene3D" id="3.40.50.1820">
    <property type="entry name" value="alpha/beta hydrolase"/>
    <property type="match status" value="2"/>
</dbReference>
<feature type="chain" id="PRO_5002523920" description="Carboxylesterase type B domain-containing protein" evidence="1">
    <location>
        <begin position="21"/>
        <end position="530"/>
    </location>
</feature>
<dbReference type="ESTHER" id="9euro-a0a0f7v956">
    <property type="family name" value="Fungal_carboxylesterase_lipase"/>
</dbReference>
<sequence>MLKLSIIATWIAATISVSEAADKYLPPYFEDLTWEARRSLSNWFNLTVETRTGTFIGMLNDTYPNVRQFLRVPFAQPPVGDLRWMPPQKLPTSRRKFDATIYGPACPQYVQREDSFWKDYEPGSFVINPGENLTQGSVAWSSAEDCLSIAILTPASAQKTSKLPVTLFATGGAGVEGGIRIPAHLPTQWVSRSQEHIAITMNYRVNIFGNPKSRALKENSLSLLDMRAAVEWVHENIEAFGGDPENIFLWGQSQGGALTHLYTLAFPDDPLVASYGIISQEPGTTLGLSTTDDPYLDFDIVAKALGCNYGDDAEAELNCMRMLSWVQIEEFINRYQGTPQISFMEYIPDERYIFSNETLRYLEGKVAKGPAIRSFAAREIAADNNITSSQKDARQWVCLAASDTALRFSLGLDTYRYFWAGNFTNISPVPWLGAFHFSDLLMIFGTYMKNVGEISQLEMDTSNAMQDYLLAFIKDPFTVSQTVGWPTFDPTASDGGQVIEFGVDVPAKNITGRYLDGGCYDPSIPFRVDG</sequence>
<keyword evidence="1" id="KW-0732">Signal</keyword>
<evidence type="ECO:0000313" key="3">
    <source>
        <dbReference type="EMBL" id="CEO58304.1"/>
    </source>
</evidence>
<dbReference type="EMBL" id="CDHK01000003">
    <property type="protein sequence ID" value="CEO58304.1"/>
    <property type="molecule type" value="Genomic_DNA"/>
</dbReference>
<dbReference type="PANTHER" id="PTHR11559">
    <property type="entry name" value="CARBOXYLESTERASE"/>
    <property type="match status" value="1"/>
</dbReference>
<dbReference type="AlphaFoldDB" id="A0A0F7V956"/>
<dbReference type="STRING" id="104259.A0A0F7V956"/>
<gene>
    <name evidence="3" type="ORF">PMG11_03035</name>
</gene>
<organism evidence="3 4">
    <name type="scientific">Penicillium brasilianum</name>
    <dbReference type="NCBI Taxonomy" id="104259"/>
    <lineage>
        <taxon>Eukaryota</taxon>
        <taxon>Fungi</taxon>
        <taxon>Dikarya</taxon>
        <taxon>Ascomycota</taxon>
        <taxon>Pezizomycotina</taxon>
        <taxon>Eurotiomycetes</taxon>
        <taxon>Eurotiomycetidae</taxon>
        <taxon>Eurotiales</taxon>
        <taxon>Aspergillaceae</taxon>
        <taxon>Penicillium</taxon>
    </lineage>
</organism>
<dbReference type="Pfam" id="PF00135">
    <property type="entry name" value="COesterase"/>
    <property type="match status" value="1"/>
</dbReference>
<dbReference type="GO" id="GO:0017000">
    <property type="term" value="P:antibiotic biosynthetic process"/>
    <property type="evidence" value="ECO:0007669"/>
    <property type="project" value="UniProtKB-ARBA"/>
</dbReference>
<feature type="signal peptide" evidence="1">
    <location>
        <begin position="1"/>
        <end position="20"/>
    </location>
</feature>
<reference evidence="4" key="1">
    <citation type="journal article" date="2015" name="Genome Announc.">
        <title>Draft genome sequence of the fungus Penicillium brasilianum MG11.</title>
        <authorList>
            <person name="Horn F."/>
            <person name="Linde J."/>
            <person name="Mattern D.J."/>
            <person name="Walther G."/>
            <person name="Guthke R."/>
            <person name="Brakhage A.A."/>
            <person name="Valiante V."/>
        </authorList>
    </citation>
    <scope>NUCLEOTIDE SEQUENCE [LARGE SCALE GENOMIC DNA]</scope>
    <source>
        <strain evidence="4">MG11</strain>
    </source>
</reference>
<name>A0A0F7V956_PENBI</name>
<dbReference type="GO" id="GO:0072330">
    <property type="term" value="P:monocarboxylic acid biosynthetic process"/>
    <property type="evidence" value="ECO:0007669"/>
    <property type="project" value="UniProtKB-ARBA"/>
</dbReference>
<feature type="domain" description="Carboxylesterase type B" evidence="2">
    <location>
        <begin position="47"/>
        <end position="380"/>
    </location>
</feature>
<evidence type="ECO:0000256" key="1">
    <source>
        <dbReference type="SAM" id="SignalP"/>
    </source>
</evidence>
<dbReference type="Proteomes" id="UP000042958">
    <property type="component" value="Unassembled WGS sequence"/>
</dbReference>
<evidence type="ECO:0000313" key="4">
    <source>
        <dbReference type="Proteomes" id="UP000042958"/>
    </source>
</evidence>
<dbReference type="InterPro" id="IPR050309">
    <property type="entry name" value="Type-B_Carboxylest/Lipase"/>
</dbReference>
<dbReference type="SUPFAM" id="SSF53474">
    <property type="entry name" value="alpha/beta-Hydrolases"/>
    <property type="match status" value="1"/>
</dbReference>
<protein>
    <recommendedName>
        <fullName evidence="2">Carboxylesterase type B domain-containing protein</fullName>
    </recommendedName>
</protein>
<dbReference type="OrthoDB" id="408631at2759"/>
<keyword evidence="4" id="KW-1185">Reference proteome</keyword>